<dbReference type="GO" id="GO:0046938">
    <property type="term" value="P:phytochelatin biosynthetic process"/>
    <property type="evidence" value="ECO:0007669"/>
    <property type="project" value="InterPro"/>
</dbReference>
<dbReference type="InterPro" id="IPR007719">
    <property type="entry name" value="PCS_N"/>
</dbReference>
<dbReference type="EC" id="2.3.2.15" evidence="1"/>
<dbReference type="Gene3D" id="3.90.70.30">
    <property type="entry name" value="Phytochelatin synthase, N-terminal domain"/>
    <property type="match status" value="1"/>
</dbReference>
<dbReference type="InterPro" id="IPR038765">
    <property type="entry name" value="Papain-like_cys_pep_sf"/>
</dbReference>
<reference evidence="8" key="1">
    <citation type="submission" date="2016-10" db="EMBL/GenBank/DDBJ databases">
        <authorList>
            <person name="Varghese N."/>
            <person name="Submissions S."/>
        </authorList>
    </citation>
    <scope>NUCLEOTIDE SEQUENCE [LARGE SCALE GENOMIC DNA]</scope>
    <source>
        <strain evidence="8">DSM 26348</strain>
    </source>
</reference>
<dbReference type="PANTHER" id="PTHR33447:SF20">
    <property type="entry name" value="GLUTATHIONE GAMMA-GLUTAMYLCYSTEINYLTRANSFERASE"/>
    <property type="match status" value="1"/>
</dbReference>
<keyword evidence="4" id="KW-0479">Metal-binding</keyword>
<evidence type="ECO:0000256" key="3">
    <source>
        <dbReference type="ARBA" id="ARBA00022679"/>
    </source>
</evidence>
<dbReference type="Proteomes" id="UP000199518">
    <property type="component" value="Unassembled WGS sequence"/>
</dbReference>
<evidence type="ECO:0000313" key="8">
    <source>
        <dbReference type="Proteomes" id="UP000199518"/>
    </source>
</evidence>
<dbReference type="InterPro" id="IPR038156">
    <property type="entry name" value="PCS_N_sf"/>
</dbReference>
<name>A0A1I3RK01_9PLAN</name>
<evidence type="ECO:0000313" key="7">
    <source>
        <dbReference type="EMBL" id="SFJ46568.1"/>
    </source>
</evidence>
<dbReference type="OrthoDB" id="8560621at2"/>
<evidence type="ECO:0000256" key="2">
    <source>
        <dbReference type="ARBA" id="ARBA00022539"/>
    </source>
</evidence>
<evidence type="ECO:0000259" key="6">
    <source>
        <dbReference type="PROSITE" id="PS51443"/>
    </source>
</evidence>
<evidence type="ECO:0000256" key="4">
    <source>
        <dbReference type="ARBA" id="ARBA00022723"/>
    </source>
</evidence>
<dbReference type="GO" id="GO:0016756">
    <property type="term" value="F:glutathione gamma-glutamylcysteinyltransferase activity"/>
    <property type="evidence" value="ECO:0007669"/>
    <property type="project" value="UniProtKB-EC"/>
</dbReference>
<dbReference type="GO" id="GO:0046872">
    <property type="term" value="F:metal ion binding"/>
    <property type="evidence" value="ECO:0007669"/>
    <property type="project" value="UniProtKB-KW"/>
</dbReference>
<dbReference type="EMBL" id="FOQD01000021">
    <property type="protein sequence ID" value="SFJ46568.1"/>
    <property type="molecule type" value="Genomic_DNA"/>
</dbReference>
<organism evidence="7 8">
    <name type="scientific">Planctomicrobium piriforme</name>
    <dbReference type="NCBI Taxonomy" id="1576369"/>
    <lineage>
        <taxon>Bacteria</taxon>
        <taxon>Pseudomonadati</taxon>
        <taxon>Planctomycetota</taxon>
        <taxon>Planctomycetia</taxon>
        <taxon>Planctomycetales</taxon>
        <taxon>Planctomycetaceae</taxon>
        <taxon>Planctomicrobium</taxon>
    </lineage>
</organism>
<dbReference type="PANTHER" id="PTHR33447">
    <property type="entry name" value="GLUTATHIONE GAMMA-GLUTAMYLCYSTEINYLTRANSFERASE"/>
    <property type="match status" value="1"/>
</dbReference>
<evidence type="ECO:0000256" key="1">
    <source>
        <dbReference type="ARBA" id="ARBA00012468"/>
    </source>
</evidence>
<dbReference type="AlphaFoldDB" id="A0A1I3RK01"/>
<dbReference type="PROSITE" id="PS51443">
    <property type="entry name" value="PCS"/>
    <property type="match status" value="1"/>
</dbReference>
<gene>
    <name evidence="7" type="ORF">SAMN05421753_12126</name>
</gene>
<keyword evidence="2" id="KW-0104">Cadmium</keyword>
<dbReference type="Pfam" id="PF05023">
    <property type="entry name" value="Phytochelatin"/>
    <property type="match status" value="1"/>
</dbReference>
<proteinExistence type="predicted"/>
<dbReference type="STRING" id="1576369.SAMN05421753_12126"/>
<dbReference type="GO" id="GO:0010038">
    <property type="term" value="P:response to metal ion"/>
    <property type="evidence" value="ECO:0007669"/>
    <property type="project" value="InterPro"/>
</dbReference>
<accession>A0A1I3RK01</accession>
<dbReference type="RefSeq" id="WP_092055992.1">
    <property type="nucleotide sequence ID" value="NZ_FOQD01000021.1"/>
</dbReference>
<dbReference type="SUPFAM" id="SSF54001">
    <property type="entry name" value="Cysteine proteinases"/>
    <property type="match status" value="1"/>
</dbReference>
<keyword evidence="5" id="KW-0812">Transmembrane</keyword>
<evidence type="ECO:0000256" key="5">
    <source>
        <dbReference type="SAM" id="Phobius"/>
    </source>
</evidence>
<keyword evidence="5" id="KW-1133">Transmembrane helix</keyword>
<keyword evidence="8" id="KW-1185">Reference proteome</keyword>
<keyword evidence="5" id="KW-0472">Membrane</keyword>
<keyword evidence="3" id="KW-0808">Transferase</keyword>
<protein>
    <recommendedName>
        <fullName evidence="1">glutathione gamma-glutamylcysteinyltransferase</fullName>
        <ecNumber evidence="1">2.3.2.15</ecNumber>
    </recommendedName>
</protein>
<sequence>MRCRRPVVRWSWTILCCVTSGWIGLALYAQEQIPPKYGPEAVRLFESREYVRENPAPDFWALMPYHLAQPDENTCSATSTAMVINALRARETLTSHHDLATPATVLASVPAADWKDKLVSARHGVTLDELAALIPQAARRFELPELDVTAIRFAGDELTSLKALRQLLTENEQSDRDFLIANYLQSELTGDPAGAVGHLAPIGAFDAGRDRVLLLDPDRRWYEPYWVPTVKLLRAMNTQDVVANKPRGMLRCKR</sequence>
<dbReference type="InterPro" id="IPR040409">
    <property type="entry name" value="PCS-like"/>
</dbReference>
<feature type="domain" description="Peptidase C83" evidence="6">
    <location>
        <begin position="18"/>
        <end position="254"/>
    </location>
</feature>
<feature type="transmembrane region" description="Helical" evidence="5">
    <location>
        <begin position="12"/>
        <end position="29"/>
    </location>
</feature>